<evidence type="ECO:0008006" key="5">
    <source>
        <dbReference type="Google" id="ProtNLM"/>
    </source>
</evidence>
<evidence type="ECO:0000313" key="4">
    <source>
        <dbReference type="Proteomes" id="UP001291623"/>
    </source>
</evidence>
<proteinExistence type="predicted"/>
<feature type="transmembrane region" description="Helical" evidence="2">
    <location>
        <begin position="151"/>
        <end position="173"/>
    </location>
</feature>
<accession>A0AAE1R7N0</accession>
<organism evidence="3 4">
    <name type="scientific">Anisodus tanguticus</name>
    <dbReference type="NCBI Taxonomy" id="243964"/>
    <lineage>
        <taxon>Eukaryota</taxon>
        <taxon>Viridiplantae</taxon>
        <taxon>Streptophyta</taxon>
        <taxon>Embryophyta</taxon>
        <taxon>Tracheophyta</taxon>
        <taxon>Spermatophyta</taxon>
        <taxon>Magnoliopsida</taxon>
        <taxon>eudicotyledons</taxon>
        <taxon>Gunneridae</taxon>
        <taxon>Pentapetalae</taxon>
        <taxon>asterids</taxon>
        <taxon>lamiids</taxon>
        <taxon>Solanales</taxon>
        <taxon>Solanaceae</taxon>
        <taxon>Solanoideae</taxon>
        <taxon>Hyoscyameae</taxon>
        <taxon>Anisodus</taxon>
    </lineage>
</organism>
<reference evidence="3" key="1">
    <citation type="submission" date="2023-12" db="EMBL/GenBank/DDBJ databases">
        <title>Genome assembly of Anisodus tanguticus.</title>
        <authorList>
            <person name="Wang Y.-J."/>
        </authorList>
    </citation>
    <scope>NUCLEOTIDE SEQUENCE</scope>
    <source>
        <strain evidence="3">KB-2021</strain>
        <tissue evidence="3">Leaf</tissue>
    </source>
</reference>
<dbReference type="EMBL" id="JAVYJV010000019">
    <property type="protein sequence ID" value="KAK4345657.1"/>
    <property type="molecule type" value="Genomic_DNA"/>
</dbReference>
<keyword evidence="2" id="KW-1133">Transmembrane helix</keyword>
<protein>
    <recommendedName>
        <fullName evidence="5">Zinc finger GRF-type domain-containing protein</fullName>
    </recommendedName>
</protein>
<evidence type="ECO:0000256" key="2">
    <source>
        <dbReference type="SAM" id="Phobius"/>
    </source>
</evidence>
<keyword evidence="1" id="KW-0175">Coiled coil</keyword>
<comment type="caution">
    <text evidence="3">The sequence shown here is derived from an EMBL/GenBank/DDBJ whole genome shotgun (WGS) entry which is preliminary data.</text>
</comment>
<name>A0AAE1R7N0_9SOLA</name>
<dbReference type="PANTHER" id="PTHR33248">
    <property type="entry name" value="ZINC ION-BINDING PROTEIN"/>
    <property type="match status" value="1"/>
</dbReference>
<feature type="coiled-coil region" evidence="1">
    <location>
        <begin position="83"/>
        <end position="141"/>
    </location>
</feature>
<keyword evidence="2" id="KW-0812">Transmembrane</keyword>
<evidence type="ECO:0000256" key="1">
    <source>
        <dbReference type="SAM" id="Coils"/>
    </source>
</evidence>
<keyword evidence="4" id="KW-1185">Reference proteome</keyword>
<evidence type="ECO:0000313" key="3">
    <source>
        <dbReference type="EMBL" id="KAK4345657.1"/>
    </source>
</evidence>
<dbReference type="Proteomes" id="UP001291623">
    <property type="component" value="Unassembled WGS sequence"/>
</dbReference>
<gene>
    <name evidence="3" type="ORF">RND71_035833</name>
</gene>
<sequence>MRSINLTNLYMEENDTAFKEEVRCNHGFVLPMKTSWTSRNPDRKYWACPYYRGPRSCDFYCWRDKESIDPRSKFVIPKLIEKIGELEHLVESYDKLVEEASEEVNKPKASNQCDNCIETQLEKLEGEIEKMKEREMKWKSKMVKQRTRENVLLFVLFCCCVVAIANWFGVIYMKKRSMKLS</sequence>
<dbReference type="AlphaFoldDB" id="A0AAE1R7N0"/>
<keyword evidence="2" id="KW-0472">Membrane</keyword>